<sequence length="667" mass="74494">MEIQLSWEDPTSGELFEPRLPTPIAFGREAGQIPPTIGDEQVSPIILASKQVSRFHALITYTNGQLTIEDCSANGTFVNGENLNKSSQPLNSGDAIKIGAYEIIVTVQSVVDTVGATEVIIGDPSATEFVVPSSTIVFNPETDILEAQAAVPLEISTPGSAFPPACFAAERVSIADINAAGLPIEESDYVALGAGMGSFTWADTMRCFGVRADQIVVLGIEKKPYGRYQRLCQNSQIPSHERLRSGSDSCPDNIWGWPGYAWREGFKEFFRGQVGSSIKHLWQVFSEPVLADTYTPKSGDVFASVDREAARIGWDKMLRYGRFRAIRKTEDGRYVIAYSRTQGDRQDHRFLLTRYIHLASGYPAIKFLPDLQAYREKYRDFKSVVNAYEEHEHVYKHLASKGGSVIVRGRGIVASRIIQRLYEIRRQNPNVTVLHLMRSPKPEGNKFGVAQRKTENQWEFQPYNWPKGTWGGDMKKRLEEGSPVERQRLLTDWGGTTTADRTDWKRIVSGGLQEGWYTINFGKVDRVEQDEKGRLVTFLETSNIKGESKLNADFVIDSTGLDAKPSESPFLNDLVTHYNLPLNPLGRLHVANDFELVEMRNDRARMYAAGVMTLGGPYAPVDTFLGLQYAAQCATDGLARARAPRVRRLNGLGSLIQWIKWATNQTP</sequence>
<dbReference type="Proteomes" id="UP000032452">
    <property type="component" value="Unassembled WGS sequence"/>
</dbReference>
<dbReference type="STRING" id="1618023.UH38_13815"/>
<dbReference type="SUPFAM" id="SSF49879">
    <property type="entry name" value="SMAD/FHA domain"/>
    <property type="match status" value="1"/>
</dbReference>
<keyword evidence="3" id="KW-1185">Reference proteome</keyword>
<gene>
    <name evidence="2" type="ORF">UH38_13815</name>
</gene>
<dbReference type="EMBL" id="JYON01000014">
    <property type="protein sequence ID" value="KJH71092.1"/>
    <property type="molecule type" value="Genomic_DNA"/>
</dbReference>
<dbReference type="InterPro" id="IPR008984">
    <property type="entry name" value="SMAD_FHA_dom_sf"/>
</dbReference>
<dbReference type="OrthoDB" id="7788186at2"/>
<accession>A0A0D8ZRW5</accession>
<proteinExistence type="predicted"/>
<organism evidence="2 3">
    <name type="scientific">Aliterella atlantica CENA595</name>
    <dbReference type="NCBI Taxonomy" id="1618023"/>
    <lineage>
        <taxon>Bacteria</taxon>
        <taxon>Bacillati</taxon>
        <taxon>Cyanobacteriota</taxon>
        <taxon>Cyanophyceae</taxon>
        <taxon>Chroococcidiopsidales</taxon>
        <taxon>Aliterellaceae</taxon>
        <taxon>Aliterella</taxon>
    </lineage>
</organism>
<feature type="domain" description="FHA" evidence="1">
    <location>
        <begin position="24"/>
        <end position="83"/>
    </location>
</feature>
<dbReference type="PATRIC" id="fig|1618023.3.peg.4800"/>
<dbReference type="SMART" id="SM00240">
    <property type="entry name" value="FHA"/>
    <property type="match status" value="1"/>
</dbReference>
<evidence type="ECO:0000313" key="2">
    <source>
        <dbReference type="EMBL" id="KJH71092.1"/>
    </source>
</evidence>
<dbReference type="InterPro" id="IPR000253">
    <property type="entry name" value="FHA_dom"/>
</dbReference>
<protein>
    <submittedName>
        <fullName evidence="2">Signal peptide protein</fullName>
    </submittedName>
</protein>
<dbReference type="Gene3D" id="2.60.200.20">
    <property type="match status" value="1"/>
</dbReference>
<dbReference type="RefSeq" id="WP_045055256.1">
    <property type="nucleotide sequence ID" value="NZ_CAWMDP010000057.1"/>
</dbReference>
<dbReference type="Pfam" id="PF00498">
    <property type="entry name" value="FHA"/>
    <property type="match status" value="1"/>
</dbReference>
<evidence type="ECO:0000259" key="1">
    <source>
        <dbReference type="PROSITE" id="PS50006"/>
    </source>
</evidence>
<dbReference type="Gene3D" id="3.50.50.60">
    <property type="entry name" value="FAD/NAD(P)-binding domain"/>
    <property type="match status" value="1"/>
</dbReference>
<dbReference type="SUPFAM" id="SSF51905">
    <property type="entry name" value="FAD/NAD(P)-binding domain"/>
    <property type="match status" value="1"/>
</dbReference>
<evidence type="ECO:0000313" key="3">
    <source>
        <dbReference type="Proteomes" id="UP000032452"/>
    </source>
</evidence>
<dbReference type="CDD" id="cd00060">
    <property type="entry name" value="FHA"/>
    <property type="match status" value="1"/>
</dbReference>
<dbReference type="InterPro" id="IPR036188">
    <property type="entry name" value="FAD/NAD-bd_sf"/>
</dbReference>
<dbReference type="AlphaFoldDB" id="A0A0D8ZRW5"/>
<name>A0A0D8ZRW5_9CYAN</name>
<comment type="caution">
    <text evidence="2">The sequence shown here is derived from an EMBL/GenBank/DDBJ whole genome shotgun (WGS) entry which is preliminary data.</text>
</comment>
<reference evidence="2 3" key="1">
    <citation type="submission" date="2015-02" db="EMBL/GenBank/DDBJ databases">
        <title>Draft genome of a novel marine cyanobacterium (Chroococcales) isolated from South Atlantic Ocean.</title>
        <authorList>
            <person name="Rigonato J."/>
            <person name="Alvarenga D.O."/>
            <person name="Branco L.H."/>
            <person name="Varani A.M."/>
            <person name="Brandini F.P."/>
            <person name="Fiore M.F."/>
        </authorList>
    </citation>
    <scope>NUCLEOTIDE SEQUENCE [LARGE SCALE GENOMIC DNA]</scope>
    <source>
        <strain evidence="2 3">CENA595</strain>
    </source>
</reference>
<dbReference type="PROSITE" id="PS50006">
    <property type="entry name" value="FHA_DOMAIN"/>
    <property type="match status" value="1"/>
</dbReference>